<evidence type="ECO:0000256" key="1">
    <source>
        <dbReference type="ARBA" id="ARBA00010669"/>
    </source>
</evidence>
<feature type="binding site" evidence="8">
    <location>
        <position position="82"/>
    </location>
    <ligand>
        <name>Zn(2+)</name>
        <dbReference type="ChEBI" id="CHEBI:29105"/>
        <note>catalytic</note>
    </ligand>
</feature>
<comment type="similarity">
    <text evidence="1">Belongs to the cytidine and deoxycytidylate deaminase family. ADAT2 subfamily.</text>
</comment>
<proteinExistence type="inferred from homology"/>
<dbReference type="RefSeq" id="WP_088554726.1">
    <property type="nucleotide sequence ID" value="NZ_BDGJ01000168.1"/>
</dbReference>
<dbReference type="Gene3D" id="3.40.140.10">
    <property type="entry name" value="Cytidine Deaminase, domain 2"/>
    <property type="match status" value="1"/>
</dbReference>
<dbReference type="InterPro" id="IPR028883">
    <property type="entry name" value="tRNA_aden_deaminase"/>
</dbReference>
<dbReference type="FunFam" id="3.40.140.10:FF:000005">
    <property type="entry name" value="tRNA-specific adenosine deaminase"/>
    <property type="match status" value="1"/>
</dbReference>
<dbReference type="AlphaFoldDB" id="A0A1Z5HWE0"/>
<evidence type="ECO:0000256" key="8">
    <source>
        <dbReference type="HAMAP-Rule" id="MF_00972"/>
    </source>
</evidence>
<feature type="binding site" evidence="8">
    <location>
        <position position="85"/>
    </location>
    <ligand>
        <name>Zn(2+)</name>
        <dbReference type="ChEBI" id="CHEBI:29105"/>
        <note>catalytic</note>
    </ligand>
</feature>
<dbReference type="CDD" id="cd01285">
    <property type="entry name" value="nucleoside_deaminase"/>
    <property type="match status" value="1"/>
</dbReference>
<evidence type="ECO:0000259" key="9">
    <source>
        <dbReference type="PROSITE" id="PS51747"/>
    </source>
</evidence>
<evidence type="ECO:0000256" key="4">
    <source>
        <dbReference type="ARBA" id="ARBA00022723"/>
    </source>
</evidence>
<dbReference type="GO" id="GO:0008270">
    <property type="term" value="F:zinc ion binding"/>
    <property type="evidence" value="ECO:0007669"/>
    <property type="project" value="UniProtKB-UniRule"/>
</dbReference>
<evidence type="ECO:0000256" key="5">
    <source>
        <dbReference type="ARBA" id="ARBA00022801"/>
    </source>
</evidence>
<keyword evidence="11" id="KW-1185">Reference proteome</keyword>
<comment type="subunit">
    <text evidence="2 8">Homodimer.</text>
</comment>
<dbReference type="InterPro" id="IPR016193">
    <property type="entry name" value="Cytidine_deaminase-like"/>
</dbReference>
<protein>
    <recommendedName>
        <fullName evidence="8">tRNA-specific adenosine deaminase</fullName>
        <ecNumber evidence="8">3.5.4.33</ecNumber>
    </recommendedName>
</protein>
<evidence type="ECO:0000313" key="11">
    <source>
        <dbReference type="Proteomes" id="UP000197032"/>
    </source>
</evidence>
<dbReference type="GO" id="GO:0002100">
    <property type="term" value="P:tRNA wobble adenosine to inosine editing"/>
    <property type="evidence" value="ECO:0007669"/>
    <property type="project" value="UniProtKB-UniRule"/>
</dbReference>
<dbReference type="InterPro" id="IPR002125">
    <property type="entry name" value="CMP_dCMP_dom"/>
</dbReference>
<dbReference type="OrthoDB" id="9802676at2"/>
<reference evidence="11" key="1">
    <citation type="journal article" date="2017" name="Appl. Environ. Microbiol.">
        <title>Genomic analysis of Calderihabitans maritimus KKC1, a thermophilic hydrogenogenic carboxydotrophic bacterium isolated from marine sediment.</title>
        <authorList>
            <person name="Omae K."/>
            <person name="Yoneda Y."/>
            <person name="Fukuyama Y."/>
            <person name="Yoshida T."/>
            <person name="Sako Y."/>
        </authorList>
    </citation>
    <scope>NUCLEOTIDE SEQUENCE [LARGE SCALE GENOMIC DNA]</scope>
    <source>
        <strain evidence="11">KKC1</strain>
    </source>
</reference>
<evidence type="ECO:0000256" key="3">
    <source>
        <dbReference type="ARBA" id="ARBA00022694"/>
    </source>
</evidence>
<dbReference type="EC" id="3.5.4.33" evidence="8"/>
<comment type="caution">
    <text evidence="10">The sequence shown here is derived from an EMBL/GenBank/DDBJ whole genome shotgun (WGS) entry which is preliminary data.</text>
</comment>
<dbReference type="PANTHER" id="PTHR11079:SF202">
    <property type="entry name" value="TRNA-SPECIFIC ADENOSINE DEAMINASE"/>
    <property type="match status" value="1"/>
</dbReference>
<dbReference type="PROSITE" id="PS00903">
    <property type="entry name" value="CYT_DCMP_DEAMINASES_1"/>
    <property type="match status" value="1"/>
</dbReference>
<dbReference type="Pfam" id="PF14437">
    <property type="entry name" value="MafB19-deam"/>
    <property type="match status" value="1"/>
</dbReference>
<keyword evidence="4 8" id="KW-0479">Metal-binding</keyword>
<keyword evidence="6 8" id="KW-0862">Zinc</keyword>
<sequence>MKHREYMQQALVEAEKAFAKDEVPIGAVITYGDKIIARAHNLKESKKNPVAHAEILAIQEAAAAIGSWRLTGCSLYVTLEPCPMCTGAMVQARISRLIYGAADPKAGAVDSVINLANHPRLNHQIEVIAGVMEEESRDILKRFFAKLR</sequence>
<evidence type="ECO:0000256" key="2">
    <source>
        <dbReference type="ARBA" id="ARBA00011738"/>
    </source>
</evidence>
<comment type="function">
    <text evidence="8">Catalyzes the deamination of adenosine to inosine at the wobble position 34 of tRNA(Arg2).</text>
</comment>
<feature type="domain" description="CMP/dCMP-type deaminase" evidence="9">
    <location>
        <begin position="1"/>
        <end position="110"/>
    </location>
</feature>
<accession>A0A1Z5HWE0</accession>
<keyword evidence="3 8" id="KW-0819">tRNA processing</keyword>
<dbReference type="HAMAP" id="MF_00972">
    <property type="entry name" value="tRNA_aden_deaminase"/>
    <property type="match status" value="1"/>
</dbReference>
<dbReference type="PANTHER" id="PTHR11079">
    <property type="entry name" value="CYTOSINE DEAMINASE FAMILY MEMBER"/>
    <property type="match status" value="1"/>
</dbReference>
<dbReference type="InterPro" id="IPR058535">
    <property type="entry name" value="MafB19-deam"/>
</dbReference>
<keyword evidence="5 8" id="KW-0378">Hydrolase</keyword>
<organism evidence="10 11">
    <name type="scientific">Calderihabitans maritimus</name>
    <dbReference type="NCBI Taxonomy" id="1246530"/>
    <lineage>
        <taxon>Bacteria</taxon>
        <taxon>Bacillati</taxon>
        <taxon>Bacillota</taxon>
        <taxon>Clostridia</taxon>
        <taxon>Neomoorellales</taxon>
        <taxon>Calderihabitantaceae</taxon>
        <taxon>Calderihabitans</taxon>
    </lineage>
</organism>
<evidence type="ECO:0000313" key="10">
    <source>
        <dbReference type="EMBL" id="GAW93635.1"/>
    </source>
</evidence>
<dbReference type="SUPFAM" id="SSF53927">
    <property type="entry name" value="Cytidine deaminase-like"/>
    <property type="match status" value="1"/>
</dbReference>
<feature type="binding site" evidence="8">
    <location>
        <position position="52"/>
    </location>
    <ligand>
        <name>Zn(2+)</name>
        <dbReference type="ChEBI" id="CHEBI:29105"/>
        <note>catalytic</note>
    </ligand>
</feature>
<dbReference type="NCBIfam" id="NF008113">
    <property type="entry name" value="PRK10860.1"/>
    <property type="match status" value="1"/>
</dbReference>
<dbReference type="PROSITE" id="PS51747">
    <property type="entry name" value="CYT_DCMP_DEAMINASES_2"/>
    <property type="match status" value="1"/>
</dbReference>
<evidence type="ECO:0000256" key="6">
    <source>
        <dbReference type="ARBA" id="ARBA00022833"/>
    </source>
</evidence>
<dbReference type="Proteomes" id="UP000197032">
    <property type="component" value="Unassembled WGS sequence"/>
</dbReference>
<dbReference type="EMBL" id="BDGJ01000168">
    <property type="protein sequence ID" value="GAW93635.1"/>
    <property type="molecule type" value="Genomic_DNA"/>
</dbReference>
<comment type="catalytic activity">
    <reaction evidence="7 8">
        <text>adenosine(34) in tRNA + H2O + H(+) = inosine(34) in tRNA + NH4(+)</text>
        <dbReference type="Rhea" id="RHEA:43168"/>
        <dbReference type="Rhea" id="RHEA-COMP:10373"/>
        <dbReference type="Rhea" id="RHEA-COMP:10374"/>
        <dbReference type="ChEBI" id="CHEBI:15377"/>
        <dbReference type="ChEBI" id="CHEBI:15378"/>
        <dbReference type="ChEBI" id="CHEBI:28938"/>
        <dbReference type="ChEBI" id="CHEBI:74411"/>
        <dbReference type="ChEBI" id="CHEBI:82852"/>
        <dbReference type="EC" id="3.5.4.33"/>
    </reaction>
</comment>
<feature type="active site" description="Proton donor" evidence="8">
    <location>
        <position position="54"/>
    </location>
</feature>
<evidence type="ECO:0000256" key="7">
    <source>
        <dbReference type="ARBA" id="ARBA00048045"/>
    </source>
</evidence>
<name>A0A1Z5HWE0_9FIRM</name>
<dbReference type="InterPro" id="IPR016192">
    <property type="entry name" value="APOBEC/CMP_deaminase_Zn-bd"/>
</dbReference>
<comment type="cofactor">
    <cofactor evidence="8">
        <name>Zn(2+)</name>
        <dbReference type="ChEBI" id="CHEBI:29105"/>
    </cofactor>
    <text evidence="8">Binds 1 zinc ion per subunit.</text>
</comment>
<gene>
    <name evidence="8" type="primary">tadA</name>
    <name evidence="10" type="ORF">KKC1_27630</name>
</gene>
<dbReference type="GO" id="GO:0052717">
    <property type="term" value="F:tRNA-specific adenosine-34 deaminase activity"/>
    <property type="evidence" value="ECO:0007669"/>
    <property type="project" value="UniProtKB-UniRule"/>
</dbReference>